<reference evidence="5" key="1">
    <citation type="submission" date="2016-06" db="UniProtKB">
        <authorList>
            <consortium name="WormBaseParasite"/>
        </authorList>
    </citation>
    <scope>IDENTIFICATION</scope>
</reference>
<feature type="region of interest" description="Disordered" evidence="1">
    <location>
        <begin position="94"/>
        <end position="115"/>
    </location>
</feature>
<dbReference type="OrthoDB" id="337038at2759"/>
<evidence type="ECO:0000313" key="5">
    <source>
        <dbReference type="WBParaSite" id="ECPE_0000398301-mRNA-1"/>
    </source>
</evidence>
<evidence type="ECO:0000313" key="4">
    <source>
        <dbReference type="Proteomes" id="UP000272942"/>
    </source>
</evidence>
<protein>
    <submittedName>
        <fullName evidence="5">SCP domain-containing protein</fullName>
    </submittedName>
</protein>
<evidence type="ECO:0000313" key="3">
    <source>
        <dbReference type="EMBL" id="VDP71214.1"/>
    </source>
</evidence>
<dbReference type="EMBL" id="UZAN01040868">
    <property type="protein sequence ID" value="VDP71214.1"/>
    <property type="molecule type" value="Genomic_DNA"/>
</dbReference>
<sequence length="242" mass="27136">MWRTEKREEFYALVGSQVIGDLSYEEICGHFSQIVWKSTTHAGFGMAQSPDGCKVIVVGIYFPPGNFKDEWCENVPTPISGECYIPSKEDICGLPSPSPTTEPTPKQTPSVEDSSTDKIIHITKRPSNHSVERYDAVTNCGVLTVKRDGEPKEQILSQSTEMVQLRPNTQSECKKAAHVKEVHTIRAISPNSVDDTFEVHMWYDPSSGNTIPIYRPAEPLCIEDIRIFYDALSSISVLLRER</sequence>
<dbReference type="Pfam" id="PF00188">
    <property type="entry name" value="CAP"/>
    <property type="match status" value="1"/>
</dbReference>
<dbReference type="Gene3D" id="3.40.33.10">
    <property type="entry name" value="CAP"/>
    <property type="match status" value="1"/>
</dbReference>
<name>A0A183AAJ1_9TREM</name>
<proteinExistence type="predicted"/>
<dbReference type="AlphaFoldDB" id="A0A183AAJ1"/>
<organism evidence="5">
    <name type="scientific">Echinostoma caproni</name>
    <dbReference type="NCBI Taxonomy" id="27848"/>
    <lineage>
        <taxon>Eukaryota</taxon>
        <taxon>Metazoa</taxon>
        <taxon>Spiralia</taxon>
        <taxon>Lophotrochozoa</taxon>
        <taxon>Platyhelminthes</taxon>
        <taxon>Trematoda</taxon>
        <taxon>Digenea</taxon>
        <taxon>Plagiorchiida</taxon>
        <taxon>Echinostomata</taxon>
        <taxon>Echinostomatoidea</taxon>
        <taxon>Echinostomatidae</taxon>
        <taxon>Echinostoma</taxon>
    </lineage>
</organism>
<dbReference type="InterPro" id="IPR018244">
    <property type="entry name" value="Allrgn_V5/Tpx1_CS"/>
</dbReference>
<evidence type="ECO:0000259" key="2">
    <source>
        <dbReference type="Pfam" id="PF00188"/>
    </source>
</evidence>
<accession>A0A183AAJ1</accession>
<dbReference type="SUPFAM" id="SSF55797">
    <property type="entry name" value="PR-1-like"/>
    <property type="match status" value="1"/>
</dbReference>
<dbReference type="InterPro" id="IPR014044">
    <property type="entry name" value="CAP_dom"/>
</dbReference>
<reference evidence="3 4" key="2">
    <citation type="submission" date="2018-11" db="EMBL/GenBank/DDBJ databases">
        <authorList>
            <consortium name="Pathogen Informatics"/>
        </authorList>
    </citation>
    <scope>NUCLEOTIDE SEQUENCE [LARGE SCALE GENOMIC DNA]</scope>
    <source>
        <strain evidence="3 4">Egypt</strain>
    </source>
</reference>
<dbReference type="GO" id="GO:0005576">
    <property type="term" value="C:extracellular region"/>
    <property type="evidence" value="ECO:0007669"/>
    <property type="project" value="InterPro"/>
</dbReference>
<dbReference type="InterPro" id="IPR035940">
    <property type="entry name" value="CAP_sf"/>
</dbReference>
<feature type="domain" description="SCP" evidence="2">
    <location>
        <begin position="24"/>
        <end position="61"/>
    </location>
</feature>
<gene>
    <name evidence="3" type="ORF">ECPE_LOCUS3976</name>
</gene>
<dbReference type="WBParaSite" id="ECPE_0000398301-mRNA-1">
    <property type="protein sequence ID" value="ECPE_0000398301-mRNA-1"/>
    <property type="gene ID" value="ECPE_0000398301"/>
</dbReference>
<keyword evidence="4" id="KW-1185">Reference proteome</keyword>
<dbReference type="Proteomes" id="UP000272942">
    <property type="component" value="Unassembled WGS sequence"/>
</dbReference>
<dbReference type="PROSITE" id="PS01009">
    <property type="entry name" value="CRISP_1"/>
    <property type="match status" value="1"/>
</dbReference>
<evidence type="ECO:0000256" key="1">
    <source>
        <dbReference type="SAM" id="MobiDB-lite"/>
    </source>
</evidence>